<accession>A0ACC2I0E8</accession>
<organism evidence="1 2">
    <name type="scientific">Boeremia exigua</name>
    <dbReference type="NCBI Taxonomy" id="749465"/>
    <lineage>
        <taxon>Eukaryota</taxon>
        <taxon>Fungi</taxon>
        <taxon>Dikarya</taxon>
        <taxon>Ascomycota</taxon>
        <taxon>Pezizomycotina</taxon>
        <taxon>Dothideomycetes</taxon>
        <taxon>Pleosporomycetidae</taxon>
        <taxon>Pleosporales</taxon>
        <taxon>Pleosporineae</taxon>
        <taxon>Didymellaceae</taxon>
        <taxon>Boeremia</taxon>
    </lineage>
</organism>
<protein>
    <submittedName>
        <fullName evidence="1">Uncharacterized protein</fullName>
    </submittedName>
</protein>
<name>A0ACC2I0E8_9PLEO</name>
<proteinExistence type="predicted"/>
<gene>
    <name evidence="1" type="ORF">OPT61_g8173</name>
</gene>
<keyword evidence="2" id="KW-1185">Reference proteome</keyword>
<dbReference type="Proteomes" id="UP001153331">
    <property type="component" value="Unassembled WGS sequence"/>
</dbReference>
<dbReference type="EMBL" id="JAPHNI010000749">
    <property type="protein sequence ID" value="KAJ8108438.1"/>
    <property type="molecule type" value="Genomic_DNA"/>
</dbReference>
<evidence type="ECO:0000313" key="1">
    <source>
        <dbReference type="EMBL" id="KAJ8108438.1"/>
    </source>
</evidence>
<reference evidence="1" key="1">
    <citation type="submission" date="2022-11" db="EMBL/GenBank/DDBJ databases">
        <title>Genome Sequence of Boeremia exigua.</title>
        <authorList>
            <person name="Buettner E."/>
        </authorList>
    </citation>
    <scope>NUCLEOTIDE SEQUENCE</scope>
    <source>
        <strain evidence="1">CU02</strain>
    </source>
</reference>
<sequence length="198" mass="21743">MPSAPQFVNTGFDLLKKMAHCSIQGQAAFECVKEHLPTPGEMLNALLKWLLPILWDSFKFVLRTANSVYTEVQAFSDEYLDLDYLKSDEQGPDFKIERAKMNDNMAKMRELFATNLSETTNIMLAILAICCARDVGLPHLLPGGEFSRVIDETRAHSGAGPPMERLEKLVVMLAASALACGLRRPVRDGAIVGGVAGC</sequence>
<comment type="caution">
    <text evidence="1">The sequence shown here is derived from an EMBL/GenBank/DDBJ whole genome shotgun (WGS) entry which is preliminary data.</text>
</comment>
<evidence type="ECO:0000313" key="2">
    <source>
        <dbReference type="Proteomes" id="UP001153331"/>
    </source>
</evidence>